<organism evidence="1 2">
    <name type="scientific">Roseospira navarrensis</name>
    <dbReference type="NCBI Taxonomy" id="140058"/>
    <lineage>
        <taxon>Bacteria</taxon>
        <taxon>Pseudomonadati</taxon>
        <taxon>Pseudomonadota</taxon>
        <taxon>Alphaproteobacteria</taxon>
        <taxon>Rhodospirillales</taxon>
        <taxon>Rhodospirillaceae</taxon>
        <taxon>Roseospira</taxon>
    </lineage>
</organism>
<keyword evidence="2" id="KW-1185">Reference proteome</keyword>
<dbReference type="AlphaFoldDB" id="A0A7X1ZC87"/>
<dbReference type="OrthoDB" id="9896209at2"/>
<dbReference type="RefSeq" id="WP_153341851.1">
    <property type="nucleotide sequence ID" value="NZ_WIVE01000010.1"/>
</dbReference>
<gene>
    <name evidence="1" type="ORF">GHC57_05110</name>
</gene>
<sequence length="150" mass="16514">MTDVPINDGPAASAQVLVSFALCVRHAQAVARRVEYLAANVEESIEDVADFHAAVDSLLGGAPLSAAARRLRDGLTDADRALLSEMRRVRTELVHDFFFEHPMDGPDETFEPAVRDRAQGRLRMIADVLRRAEALMDRLERMVSGAETPT</sequence>
<evidence type="ECO:0000313" key="2">
    <source>
        <dbReference type="Proteomes" id="UP000434582"/>
    </source>
</evidence>
<evidence type="ECO:0000313" key="1">
    <source>
        <dbReference type="EMBL" id="MQX35894.1"/>
    </source>
</evidence>
<comment type="caution">
    <text evidence="1">The sequence shown here is derived from an EMBL/GenBank/DDBJ whole genome shotgun (WGS) entry which is preliminary data.</text>
</comment>
<proteinExistence type="predicted"/>
<dbReference type="EMBL" id="WIVE01000010">
    <property type="protein sequence ID" value="MQX35894.1"/>
    <property type="molecule type" value="Genomic_DNA"/>
</dbReference>
<name>A0A7X1ZC87_9PROT</name>
<accession>A0A7X1ZC87</accession>
<dbReference type="Proteomes" id="UP000434582">
    <property type="component" value="Unassembled WGS sequence"/>
</dbReference>
<reference evidence="1 2" key="1">
    <citation type="submission" date="2019-10" db="EMBL/GenBank/DDBJ databases">
        <title>Draft whole-genome sequence of the purple nonsulfur photosynthetic bacterium Roseospira navarrensis DSM 15114.</title>
        <authorList>
            <person name="Kyndt J.A."/>
            <person name="Meyer T.E."/>
        </authorList>
    </citation>
    <scope>NUCLEOTIDE SEQUENCE [LARGE SCALE GENOMIC DNA]</scope>
    <source>
        <strain evidence="1 2">DSM 15114</strain>
    </source>
</reference>
<protein>
    <submittedName>
        <fullName evidence="1">Uncharacterized protein</fullName>
    </submittedName>
</protein>